<dbReference type="GO" id="GO:0140291">
    <property type="term" value="P:peptidyl-glutamate ADP-deribosylation"/>
    <property type="evidence" value="ECO:0007669"/>
    <property type="project" value="TreeGrafter"/>
</dbReference>
<dbReference type="InterPro" id="IPR002589">
    <property type="entry name" value="Macro_dom"/>
</dbReference>
<name>A0A919IQP4_9ACTN</name>
<dbReference type="PROSITE" id="PS51154">
    <property type="entry name" value="MACRO"/>
    <property type="match status" value="1"/>
</dbReference>
<evidence type="ECO:0000313" key="3">
    <source>
        <dbReference type="EMBL" id="GID69451.1"/>
    </source>
</evidence>
<comment type="caution">
    <text evidence="3">The sequence shown here is derived from an EMBL/GenBank/DDBJ whole genome shotgun (WGS) entry which is preliminary data.</text>
</comment>
<dbReference type="EMBL" id="BOMH01000061">
    <property type="protein sequence ID" value="GID69451.1"/>
    <property type="molecule type" value="Genomic_DNA"/>
</dbReference>
<sequence length="179" mass="19255">MEKLTYVVGDATDPPGPGPRIIAHVCNDIGAWGRGFVHAVSRRWPAPEREFRRWSRADSFRLGAVQLVPVEAELWVANMVGQHGIMTGHGLKTGAGHEPDAGPPVRYEAIRECLGTLAGHARELGASVHMPRIGCGLAGGEWPRVEPLIMETLGDIPVVVYDWTGSLPARRAAVDLTAG</sequence>
<dbReference type="InterPro" id="IPR043472">
    <property type="entry name" value="Macro_dom-like"/>
</dbReference>
<dbReference type="CDD" id="cd02901">
    <property type="entry name" value="Macro_Poa1p-like"/>
    <property type="match status" value="1"/>
</dbReference>
<comment type="catalytic activity">
    <reaction evidence="1">
        <text>an N-(ADP-alpha-D-ribosyl)-thymidine in DNA + H2O = a thymidine in DNA + ADP-D-ribose</text>
        <dbReference type="Rhea" id="RHEA:71655"/>
        <dbReference type="Rhea" id="RHEA-COMP:13556"/>
        <dbReference type="Rhea" id="RHEA-COMP:18051"/>
        <dbReference type="ChEBI" id="CHEBI:15377"/>
        <dbReference type="ChEBI" id="CHEBI:57967"/>
        <dbReference type="ChEBI" id="CHEBI:137386"/>
        <dbReference type="ChEBI" id="CHEBI:191199"/>
    </reaction>
    <physiologicalReaction direction="left-to-right" evidence="1">
        <dbReference type="Rhea" id="RHEA:71656"/>
    </physiologicalReaction>
</comment>
<dbReference type="SUPFAM" id="SSF52949">
    <property type="entry name" value="Macro domain-like"/>
    <property type="match status" value="1"/>
</dbReference>
<dbReference type="SMART" id="SM00506">
    <property type="entry name" value="A1pp"/>
    <property type="match status" value="1"/>
</dbReference>
<keyword evidence="4" id="KW-1185">Reference proteome</keyword>
<dbReference type="PANTHER" id="PTHR12521">
    <property type="entry name" value="PROTEIN C6ORF130"/>
    <property type="match status" value="1"/>
</dbReference>
<reference evidence="3" key="1">
    <citation type="submission" date="2021-01" db="EMBL/GenBank/DDBJ databases">
        <title>Whole genome shotgun sequence of Actinoplanes cyaneus NBRC 14990.</title>
        <authorList>
            <person name="Komaki H."/>
            <person name="Tamura T."/>
        </authorList>
    </citation>
    <scope>NUCLEOTIDE SEQUENCE</scope>
    <source>
        <strain evidence="3">NBRC 14990</strain>
    </source>
</reference>
<accession>A0A919IQP4</accession>
<organism evidence="3 4">
    <name type="scientific">Actinoplanes cyaneus</name>
    <dbReference type="NCBI Taxonomy" id="52696"/>
    <lineage>
        <taxon>Bacteria</taxon>
        <taxon>Bacillati</taxon>
        <taxon>Actinomycetota</taxon>
        <taxon>Actinomycetes</taxon>
        <taxon>Micromonosporales</taxon>
        <taxon>Micromonosporaceae</taxon>
        <taxon>Actinoplanes</taxon>
    </lineage>
</organism>
<proteinExistence type="predicted"/>
<dbReference type="RefSeq" id="WP_203751894.1">
    <property type="nucleotide sequence ID" value="NZ_BAAAUC010000005.1"/>
</dbReference>
<dbReference type="InterPro" id="IPR050892">
    <property type="entry name" value="ADP-ribose_metab_enzymes"/>
</dbReference>
<evidence type="ECO:0000259" key="2">
    <source>
        <dbReference type="PROSITE" id="PS51154"/>
    </source>
</evidence>
<protein>
    <submittedName>
        <fullName evidence="3">Appr-1-p processing protein</fullName>
    </submittedName>
</protein>
<gene>
    <name evidence="3" type="ORF">Acy02nite_73320</name>
</gene>
<dbReference type="PANTHER" id="PTHR12521:SF0">
    <property type="entry name" value="ADP-RIBOSE GLYCOHYDROLASE OARD1"/>
    <property type="match status" value="1"/>
</dbReference>
<feature type="domain" description="Macro" evidence="2">
    <location>
        <begin position="1"/>
        <end position="179"/>
    </location>
</feature>
<evidence type="ECO:0000256" key="1">
    <source>
        <dbReference type="ARBA" id="ARBA00035885"/>
    </source>
</evidence>
<dbReference type="Gene3D" id="3.40.220.10">
    <property type="entry name" value="Leucine Aminopeptidase, subunit E, domain 1"/>
    <property type="match status" value="1"/>
</dbReference>
<evidence type="ECO:0000313" key="4">
    <source>
        <dbReference type="Proteomes" id="UP000619479"/>
    </source>
</evidence>
<dbReference type="Proteomes" id="UP000619479">
    <property type="component" value="Unassembled WGS sequence"/>
</dbReference>
<dbReference type="AlphaFoldDB" id="A0A919IQP4"/>